<organism evidence="1 2">
    <name type="scientific">Trifolium medium</name>
    <dbReference type="NCBI Taxonomy" id="97028"/>
    <lineage>
        <taxon>Eukaryota</taxon>
        <taxon>Viridiplantae</taxon>
        <taxon>Streptophyta</taxon>
        <taxon>Embryophyta</taxon>
        <taxon>Tracheophyta</taxon>
        <taxon>Spermatophyta</taxon>
        <taxon>Magnoliopsida</taxon>
        <taxon>eudicotyledons</taxon>
        <taxon>Gunneridae</taxon>
        <taxon>Pentapetalae</taxon>
        <taxon>rosids</taxon>
        <taxon>fabids</taxon>
        <taxon>Fabales</taxon>
        <taxon>Fabaceae</taxon>
        <taxon>Papilionoideae</taxon>
        <taxon>50 kb inversion clade</taxon>
        <taxon>NPAAA clade</taxon>
        <taxon>Hologalegina</taxon>
        <taxon>IRL clade</taxon>
        <taxon>Trifolieae</taxon>
        <taxon>Trifolium</taxon>
    </lineage>
</organism>
<dbReference type="Proteomes" id="UP000265520">
    <property type="component" value="Unassembled WGS sequence"/>
</dbReference>
<feature type="non-terminal residue" evidence="1">
    <location>
        <position position="1"/>
    </location>
</feature>
<evidence type="ECO:0000313" key="2">
    <source>
        <dbReference type="Proteomes" id="UP000265520"/>
    </source>
</evidence>
<dbReference type="AlphaFoldDB" id="A0A392SU25"/>
<comment type="caution">
    <text evidence="1">The sequence shown here is derived from an EMBL/GenBank/DDBJ whole genome shotgun (WGS) entry which is preliminary data.</text>
</comment>
<protein>
    <submittedName>
        <fullName evidence="1">Uncharacterized protein</fullName>
    </submittedName>
</protein>
<accession>A0A392SU25</accession>
<keyword evidence="2" id="KW-1185">Reference proteome</keyword>
<feature type="non-terminal residue" evidence="1">
    <location>
        <position position="98"/>
    </location>
</feature>
<dbReference type="EMBL" id="LXQA010439814">
    <property type="protein sequence ID" value="MCI51952.1"/>
    <property type="molecule type" value="Genomic_DNA"/>
</dbReference>
<reference evidence="1 2" key="1">
    <citation type="journal article" date="2018" name="Front. Plant Sci.">
        <title>Red Clover (Trifolium pratense) and Zigzag Clover (T. medium) - A Picture of Genomic Similarities and Differences.</title>
        <authorList>
            <person name="Dluhosova J."/>
            <person name="Istvanek J."/>
            <person name="Nedelnik J."/>
            <person name="Repkova J."/>
        </authorList>
    </citation>
    <scope>NUCLEOTIDE SEQUENCE [LARGE SCALE GENOMIC DNA]</scope>
    <source>
        <strain evidence="2">cv. 10/8</strain>
        <tissue evidence="1">Leaf</tissue>
    </source>
</reference>
<sequence length="98" mass="11123">DVEVLWSPDTHGDLLWFLPARCRLFFLDGTGFAVLGSRVFFPLDEPLKVSVPDQYFNDILQMDALFGHVTVGPVIPAPLVRVLVRLGRYLLWELNPTL</sequence>
<evidence type="ECO:0000313" key="1">
    <source>
        <dbReference type="EMBL" id="MCI51952.1"/>
    </source>
</evidence>
<name>A0A392SU25_9FABA</name>
<proteinExistence type="predicted"/>